<keyword evidence="3" id="KW-1185">Reference proteome</keyword>
<reference evidence="3" key="1">
    <citation type="journal article" date="2017" name="Nat. Commun.">
        <title>The asparagus genome sheds light on the origin and evolution of a young Y chromosome.</title>
        <authorList>
            <person name="Harkess A."/>
            <person name="Zhou J."/>
            <person name="Xu C."/>
            <person name="Bowers J.E."/>
            <person name="Van der Hulst R."/>
            <person name="Ayyampalayam S."/>
            <person name="Mercati F."/>
            <person name="Riccardi P."/>
            <person name="McKain M.R."/>
            <person name="Kakrana A."/>
            <person name="Tang H."/>
            <person name="Ray J."/>
            <person name="Groenendijk J."/>
            <person name="Arikit S."/>
            <person name="Mathioni S.M."/>
            <person name="Nakano M."/>
            <person name="Shan H."/>
            <person name="Telgmann-Rauber A."/>
            <person name="Kanno A."/>
            <person name="Yue Z."/>
            <person name="Chen H."/>
            <person name="Li W."/>
            <person name="Chen Y."/>
            <person name="Xu X."/>
            <person name="Zhang Y."/>
            <person name="Luo S."/>
            <person name="Chen H."/>
            <person name="Gao J."/>
            <person name="Mao Z."/>
            <person name="Pires J.C."/>
            <person name="Luo M."/>
            <person name="Kudrna D."/>
            <person name="Wing R.A."/>
            <person name="Meyers B.C."/>
            <person name="Yi K."/>
            <person name="Kong H."/>
            <person name="Lavrijsen P."/>
            <person name="Sunseri F."/>
            <person name="Falavigna A."/>
            <person name="Ye Y."/>
            <person name="Leebens-Mack J.H."/>
            <person name="Chen G."/>
        </authorList>
    </citation>
    <scope>NUCLEOTIDE SEQUENCE [LARGE SCALE GENOMIC DNA]</scope>
    <source>
        <strain evidence="3">cv. DH0086</strain>
    </source>
</reference>
<name>A0A5P1EC73_ASPOF</name>
<gene>
    <name evidence="2" type="ORF">A4U43_C07F8240</name>
</gene>
<dbReference type="Proteomes" id="UP000243459">
    <property type="component" value="Chromosome 7"/>
</dbReference>
<proteinExistence type="predicted"/>
<protein>
    <submittedName>
        <fullName evidence="2">Uncharacterized protein</fullName>
    </submittedName>
</protein>
<evidence type="ECO:0000313" key="3">
    <source>
        <dbReference type="Proteomes" id="UP000243459"/>
    </source>
</evidence>
<dbReference type="AlphaFoldDB" id="A0A5P1EC73"/>
<dbReference type="Gramene" id="ONK62797">
    <property type="protein sequence ID" value="ONK62797"/>
    <property type="gene ID" value="A4U43_C07F8240"/>
</dbReference>
<organism evidence="2 3">
    <name type="scientific">Asparagus officinalis</name>
    <name type="common">Garden asparagus</name>
    <dbReference type="NCBI Taxonomy" id="4686"/>
    <lineage>
        <taxon>Eukaryota</taxon>
        <taxon>Viridiplantae</taxon>
        <taxon>Streptophyta</taxon>
        <taxon>Embryophyta</taxon>
        <taxon>Tracheophyta</taxon>
        <taxon>Spermatophyta</taxon>
        <taxon>Magnoliopsida</taxon>
        <taxon>Liliopsida</taxon>
        <taxon>Asparagales</taxon>
        <taxon>Asparagaceae</taxon>
        <taxon>Asparagoideae</taxon>
        <taxon>Asparagus</taxon>
    </lineage>
</organism>
<feature type="region of interest" description="Disordered" evidence="1">
    <location>
        <begin position="1"/>
        <end position="71"/>
    </location>
</feature>
<evidence type="ECO:0000256" key="1">
    <source>
        <dbReference type="SAM" id="MobiDB-lite"/>
    </source>
</evidence>
<accession>A0A5P1EC73</accession>
<sequence>MTLEATPRSLASRLDSPTRSAIWHEPLTKTEPRRRPAPGTARRTGSVVTPERDESRFKSSRTFQQRAPVNRRPRTRRFKIRKILEQVRLRRDGQTLLLVPEKAVEVLAVGPGAAREAGRLLRLLLELTLGVGFEAGNSALVGLLRVVRGC</sequence>
<dbReference type="EMBL" id="CM007387">
    <property type="protein sequence ID" value="ONK62797.1"/>
    <property type="molecule type" value="Genomic_DNA"/>
</dbReference>
<evidence type="ECO:0000313" key="2">
    <source>
        <dbReference type="EMBL" id="ONK62797.1"/>
    </source>
</evidence>